<sequence>MTHPTHAHTLSPQAPGQPLCLMGGSILPGGHFKPCSDSTLCSPRGVRAKFVTCSENSIWEPGLVTWERTGQTKTDAESGTLLAAPHSSPGDGSARGGRTVSRMCCGTDVGPRWEAQKPSSVSLRSRQWHFCDSSGNRTPHVAPQRAPLWSRDVTGGQARGESSSRAG</sequence>
<dbReference type="EMBL" id="JABVXQ010000011">
    <property type="protein sequence ID" value="KAF6086278.1"/>
    <property type="molecule type" value="Genomic_DNA"/>
</dbReference>
<name>A0A833Z4A9_9CHIR</name>
<gene>
    <name evidence="2" type="ORF">HJG60_008470</name>
</gene>
<feature type="region of interest" description="Disordered" evidence="1">
    <location>
        <begin position="132"/>
        <end position="167"/>
    </location>
</feature>
<evidence type="ECO:0000256" key="1">
    <source>
        <dbReference type="SAM" id="MobiDB-lite"/>
    </source>
</evidence>
<evidence type="ECO:0000313" key="2">
    <source>
        <dbReference type="EMBL" id="KAF6086278.1"/>
    </source>
</evidence>
<dbReference type="Proteomes" id="UP000664940">
    <property type="component" value="Unassembled WGS sequence"/>
</dbReference>
<organism evidence="2 3">
    <name type="scientific">Phyllostomus discolor</name>
    <name type="common">pale spear-nosed bat</name>
    <dbReference type="NCBI Taxonomy" id="89673"/>
    <lineage>
        <taxon>Eukaryota</taxon>
        <taxon>Metazoa</taxon>
        <taxon>Chordata</taxon>
        <taxon>Craniata</taxon>
        <taxon>Vertebrata</taxon>
        <taxon>Euteleostomi</taxon>
        <taxon>Mammalia</taxon>
        <taxon>Eutheria</taxon>
        <taxon>Laurasiatheria</taxon>
        <taxon>Chiroptera</taxon>
        <taxon>Yangochiroptera</taxon>
        <taxon>Phyllostomidae</taxon>
        <taxon>Phyllostominae</taxon>
        <taxon>Phyllostomus</taxon>
    </lineage>
</organism>
<comment type="caution">
    <text evidence="2">The sequence shown here is derived from an EMBL/GenBank/DDBJ whole genome shotgun (WGS) entry which is preliminary data.</text>
</comment>
<feature type="region of interest" description="Disordered" evidence="1">
    <location>
        <begin position="78"/>
        <end position="98"/>
    </location>
</feature>
<evidence type="ECO:0000313" key="3">
    <source>
        <dbReference type="Proteomes" id="UP000664940"/>
    </source>
</evidence>
<protein>
    <submittedName>
        <fullName evidence="2">Uncharacterized protein</fullName>
    </submittedName>
</protein>
<reference evidence="2 3" key="1">
    <citation type="journal article" date="2020" name="Nature">
        <title>Six reference-quality genomes reveal evolution of bat adaptations.</title>
        <authorList>
            <person name="Jebb D."/>
            <person name="Huang Z."/>
            <person name="Pippel M."/>
            <person name="Hughes G.M."/>
            <person name="Lavrichenko K."/>
            <person name="Devanna P."/>
            <person name="Winkler S."/>
            <person name="Jermiin L.S."/>
            <person name="Skirmuntt E.C."/>
            <person name="Katzourakis A."/>
            <person name="Burkitt-Gray L."/>
            <person name="Ray D.A."/>
            <person name="Sullivan K.A.M."/>
            <person name="Roscito J.G."/>
            <person name="Kirilenko B.M."/>
            <person name="Davalos L.M."/>
            <person name="Corthals A.P."/>
            <person name="Power M.L."/>
            <person name="Jones G."/>
            <person name="Ransome R.D."/>
            <person name="Dechmann D.K.N."/>
            <person name="Locatelli A.G."/>
            <person name="Puechmaille S.J."/>
            <person name="Fedrigo O."/>
            <person name="Jarvis E.D."/>
            <person name="Hiller M."/>
            <person name="Vernes S.C."/>
            <person name="Myers E.W."/>
            <person name="Teeling E.C."/>
        </authorList>
    </citation>
    <scope>NUCLEOTIDE SEQUENCE [LARGE SCALE GENOMIC DNA]</scope>
    <source>
        <strain evidence="2">Bat1K_MPI-CBG_1</strain>
    </source>
</reference>
<accession>A0A833Z4A9</accession>
<dbReference type="AlphaFoldDB" id="A0A833Z4A9"/>
<proteinExistence type="predicted"/>